<evidence type="ECO:0000313" key="2">
    <source>
        <dbReference type="Proteomes" id="UP000320735"/>
    </source>
</evidence>
<reference evidence="1 2" key="1">
    <citation type="submission" date="2019-02" db="EMBL/GenBank/DDBJ databases">
        <title>Deep-cultivation of Planctomycetes and their phenomic and genomic characterization uncovers novel biology.</title>
        <authorList>
            <person name="Wiegand S."/>
            <person name="Jogler M."/>
            <person name="Boedeker C."/>
            <person name="Pinto D."/>
            <person name="Vollmers J."/>
            <person name="Rivas-Marin E."/>
            <person name="Kohn T."/>
            <person name="Peeters S.H."/>
            <person name="Heuer A."/>
            <person name="Rast P."/>
            <person name="Oberbeckmann S."/>
            <person name="Bunk B."/>
            <person name="Jeske O."/>
            <person name="Meyerdierks A."/>
            <person name="Storesund J.E."/>
            <person name="Kallscheuer N."/>
            <person name="Luecker S."/>
            <person name="Lage O.M."/>
            <person name="Pohl T."/>
            <person name="Merkel B.J."/>
            <person name="Hornburger P."/>
            <person name="Mueller R.-W."/>
            <person name="Bruemmer F."/>
            <person name="Labrenz M."/>
            <person name="Spormann A.M."/>
            <person name="Op Den Camp H."/>
            <person name="Overmann J."/>
            <person name="Amann R."/>
            <person name="Jetten M.S.M."/>
            <person name="Mascher T."/>
            <person name="Medema M.H."/>
            <person name="Devos D.P."/>
            <person name="Kaster A.-K."/>
            <person name="Ovreas L."/>
            <person name="Rohde M."/>
            <person name="Galperin M.Y."/>
            <person name="Jogler C."/>
        </authorList>
    </citation>
    <scope>NUCLEOTIDE SEQUENCE [LARGE SCALE GENOMIC DNA]</scope>
    <source>
        <strain evidence="1 2">CA54</strain>
    </source>
</reference>
<comment type="caution">
    <text evidence="1">The sequence shown here is derived from an EMBL/GenBank/DDBJ whole genome shotgun (WGS) entry which is preliminary data.</text>
</comment>
<dbReference type="AlphaFoldDB" id="A0A5C6B7N2"/>
<dbReference type="RefSeq" id="WP_146374085.1">
    <property type="nucleotide sequence ID" value="NZ_SJPP01000003.1"/>
</dbReference>
<keyword evidence="2" id="KW-1185">Reference proteome</keyword>
<protein>
    <submittedName>
        <fullName evidence="1">Uncharacterized protein</fullName>
    </submittedName>
</protein>
<dbReference type="EMBL" id="SJPP01000003">
    <property type="protein sequence ID" value="TWU07306.1"/>
    <property type="molecule type" value="Genomic_DNA"/>
</dbReference>
<dbReference type="Proteomes" id="UP000320735">
    <property type="component" value="Unassembled WGS sequence"/>
</dbReference>
<proteinExistence type="predicted"/>
<name>A0A5C6B7N2_9PLAN</name>
<accession>A0A5C6B7N2</accession>
<sequence>MKVIRIGTTVLLTVAVVLAMTNGTLWANKHNKKKSHVISKPFKINGGGEAAYFPFPGLPPTTYYADGTATQLGKYHAEGAFQFDTVDFETLTGTFSSGETPTVFTGANGDQLVCDFAGTFSVIPQGRHICRRVRCHIHTSVRPEHRAI</sequence>
<evidence type="ECO:0000313" key="1">
    <source>
        <dbReference type="EMBL" id="TWU07306.1"/>
    </source>
</evidence>
<organism evidence="1 2">
    <name type="scientific">Symmachiella macrocystis</name>
    <dbReference type="NCBI Taxonomy" id="2527985"/>
    <lineage>
        <taxon>Bacteria</taxon>
        <taxon>Pseudomonadati</taxon>
        <taxon>Planctomycetota</taxon>
        <taxon>Planctomycetia</taxon>
        <taxon>Planctomycetales</taxon>
        <taxon>Planctomycetaceae</taxon>
        <taxon>Symmachiella</taxon>
    </lineage>
</organism>
<gene>
    <name evidence="1" type="ORF">CA54_57120</name>
</gene>